<dbReference type="Gene3D" id="3.40.50.1820">
    <property type="entry name" value="alpha/beta hydrolase"/>
    <property type="match status" value="1"/>
</dbReference>
<name>A0A541B8M4_9NOCA</name>
<dbReference type="PANTHER" id="PTHR43798:SF33">
    <property type="entry name" value="HYDROLASE, PUTATIVE (AFU_ORTHOLOGUE AFUA_2G14860)-RELATED"/>
    <property type="match status" value="1"/>
</dbReference>
<dbReference type="PANTHER" id="PTHR43798">
    <property type="entry name" value="MONOACYLGLYCEROL LIPASE"/>
    <property type="match status" value="1"/>
</dbReference>
<dbReference type="InterPro" id="IPR050266">
    <property type="entry name" value="AB_hydrolase_sf"/>
</dbReference>
<dbReference type="AlphaFoldDB" id="A0A541B8M4"/>
<evidence type="ECO:0000313" key="2">
    <source>
        <dbReference type="EMBL" id="TQF68682.1"/>
    </source>
</evidence>
<dbReference type="Proteomes" id="UP000316256">
    <property type="component" value="Unassembled WGS sequence"/>
</dbReference>
<reference evidence="2 3" key="1">
    <citation type="submission" date="2019-06" db="EMBL/GenBank/DDBJ databases">
        <title>Rhodococcus spaelei sp. nov., isolated from a cave.</title>
        <authorList>
            <person name="Lee S.D."/>
        </authorList>
    </citation>
    <scope>NUCLEOTIDE SEQUENCE [LARGE SCALE GENOMIC DNA]</scope>
    <source>
        <strain evidence="2 3">C9-5</strain>
    </source>
</reference>
<evidence type="ECO:0000259" key="1">
    <source>
        <dbReference type="Pfam" id="PF12697"/>
    </source>
</evidence>
<feature type="domain" description="AB hydrolase-1" evidence="1">
    <location>
        <begin position="43"/>
        <end position="272"/>
    </location>
</feature>
<dbReference type="RefSeq" id="WP_142099874.1">
    <property type="nucleotide sequence ID" value="NZ_VIGH01000005.1"/>
</dbReference>
<dbReference type="PRINTS" id="PR00111">
    <property type="entry name" value="ABHYDROLASE"/>
</dbReference>
<evidence type="ECO:0000313" key="3">
    <source>
        <dbReference type="Proteomes" id="UP000316256"/>
    </source>
</evidence>
<comment type="caution">
    <text evidence="2">The sequence shown here is derived from an EMBL/GenBank/DDBJ whole genome shotgun (WGS) entry which is preliminary data.</text>
</comment>
<dbReference type="Pfam" id="PF12697">
    <property type="entry name" value="Abhydrolase_6"/>
    <property type="match status" value="1"/>
</dbReference>
<dbReference type="InterPro" id="IPR029058">
    <property type="entry name" value="AB_hydrolase_fold"/>
</dbReference>
<dbReference type="InterPro" id="IPR000073">
    <property type="entry name" value="AB_hydrolase_1"/>
</dbReference>
<dbReference type="OrthoDB" id="5431692at2"/>
<protein>
    <submittedName>
        <fullName evidence="2">Alpha/beta hydrolase</fullName>
    </submittedName>
</protein>
<accession>A0A541B8M4</accession>
<dbReference type="GO" id="GO:0016787">
    <property type="term" value="F:hydrolase activity"/>
    <property type="evidence" value="ECO:0007669"/>
    <property type="project" value="UniProtKB-KW"/>
</dbReference>
<proteinExistence type="predicted"/>
<dbReference type="EMBL" id="VIGH01000005">
    <property type="protein sequence ID" value="TQF68682.1"/>
    <property type="molecule type" value="Genomic_DNA"/>
</dbReference>
<sequence>MHEFEFTTPRSHVRRPAQDIRWRDVRVDSTQVSYGVGGHGRPVVFLHGWGLAPGAYQAALRSLAGRGVRVYAPAMPGFGGTPELPVGQRNLAGYAQWVGKFIDAIGIRGPVTVAGHSFGGGVAARTAHDLPDHVDALVLVNSVGGAQWSPDGVARPIRERPLWEWLWHLQADAVSSGRFAQVVGAIAGDALPNVLRDPMAVWRTAHVARKADLRTELAELADRGIPVTLLWGTSDAVIPQVSFESMREALGDPRVVTVAGNHCWLIGDPETFGDAMTRALEPRRDVVPA</sequence>
<dbReference type="SUPFAM" id="SSF53474">
    <property type="entry name" value="alpha/beta-Hydrolases"/>
    <property type="match status" value="1"/>
</dbReference>
<gene>
    <name evidence="2" type="ORF">FK531_12785</name>
</gene>
<dbReference type="GO" id="GO:0016020">
    <property type="term" value="C:membrane"/>
    <property type="evidence" value="ECO:0007669"/>
    <property type="project" value="TreeGrafter"/>
</dbReference>
<keyword evidence="3" id="KW-1185">Reference proteome</keyword>
<organism evidence="2 3">
    <name type="scientific">Rhodococcus spelaei</name>
    <dbReference type="NCBI Taxonomy" id="2546320"/>
    <lineage>
        <taxon>Bacteria</taxon>
        <taxon>Bacillati</taxon>
        <taxon>Actinomycetota</taxon>
        <taxon>Actinomycetes</taxon>
        <taxon>Mycobacteriales</taxon>
        <taxon>Nocardiaceae</taxon>
        <taxon>Rhodococcus</taxon>
    </lineage>
</organism>
<keyword evidence="2" id="KW-0378">Hydrolase</keyword>